<keyword evidence="4 8" id="KW-0812">Transmembrane</keyword>
<dbReference type="InterPro" id="IPR011701">
    <property type="entry name" value="MFS"/>
</dbReference>
<feature type="domain" description="Major facilitator superfamily (MFS) profile" evidence="9">
    <location>
        <begin position="30"/>
        <end position="419"/>
    </location>
</feature>
<gene>
    <name evidence="10" type="ORF">ACFFK0_19675</name>
</gene>
<protein>
    <submittedName>
        <fullName evidence="10">MFS transporter</fullName>
    </submittedName>
</protein>
<keyword evidence="11" id="KW-1185">Reference proteome</keyword>
<dbReference type="InterPro" id="IPR020846">
    <property type="entry name" value="MFS_dom"/>
</dbReference>
<dbReference type="PANTHER" id="PTHR43414:SF6">
    <property type="entry name" value="MULTIDRUG RESISTANCE PROTEIN MDTG"/>
    <property type="match status" value="1"/>
</dbReference>
<comment type="caution">
    <text evidence="10">The sequence shown here is derived from an EMBL/GenBank/DDBJ whole genome shotgun (WGS) entry which is preliminary data.</text>
</comment>
<keyword evidence="2" id="KW-0813">Transport</keyword>
<reference evidence="10 11" key="1">
    <citation type="submission" date="2024-09" db="EMBL/GenBank/DDBJ databases">
        <authorList>
            <person name="Sun Q."/>
            <person name="Mori K."/>
        </authorList>
    </citation>
    <scope>NUCLEOTIDE SEQUENCE [LARGE SCALE GENOMIC DNA]</scope>
    <source>
        <strain evidence="10 11">CCM 7759</strain>
    </source>
</reference>
<dbReference type="PROSITE" id="PS50850">
    <property type="entry name" value="MFS"/>
    <property type="match status" value="1"/>
</dbReference>
<feature type="region of interest" description="Disordered" evidence="7">
    <location>
        <begin position="1"/>
        <end position="21"/>
    </location>
</feature>
<feature type="transmembrane region" description="Helical" evidence="8">
    <location>
        <begin position="238"/>
        <end position="263"/>
    </location>
</feature>
<evidence type="ECO:0000256" key="5">
    <source>
        <dbReference type="ARBA" id="ARBA00022989"/>
    </source>
</evidence>
<feature type="transmembrane region" description="Helical" evidence="8">
    <location>
        <begin position="190"/>
        <end position="208"/>
    </location>
</feature>
<feature type="transmembrane region" description="Helical" evidence="8">
    <location>
        <begin position="331"/>
        <end position="352"/>
    </location>
</feature>
<keyword evidence="3" id="KW-1003">Cell membrane</keyword>
<comment type="subcellular location">
    <subcellularLocation>
        <location evidence="1">Cell membrane</location>
        <topology evidence="1">Multi-pass membrane protein</topology>
    </subcellularLocation>
</comment>
<evidence type="ECO:0000256" key="1">
    <source>
        <dbReference type="ARBA" id="ARBA00004651"/>
    </source>
</evidence>
<evidence type="ECO:0000256" key="7">
    <source>
        <dbReference type="SAM" id="MobiDB-lite"/>
    </source>
</evidence>
<evidence type="ECO:0000259" key="9">
    <source>
        <dbReference type="PROSITE" id="PS50850"/>
    </source>
</evidence>
<feature type="transmembrane region" description="Helical" evidence="8">
    <location>
        <begin position="67"/>
        <end position="89"/>
    </location>
</feature>
<dbReference type="Gene3D" id="1.20.1250.20">
    <property type="entry name" value="MFS general substrate transporter like domains"/>
    <property type="match status" value="2"/>
</dbReference>
<evidence type="ECO:0000256" key="2">
    <source>
        <dbReference type="ARBA" id="ARBA00022448"/>
    </source>
</evidence>
<feature type="transmembrane region" description="Helical" evidence="8">
    <location>
        <begin position="32"/>
        <end position="55"/>
    </location>
</feature>
<dbReference type="EMBL" id="JBHLWN010000076">
    <property type="protein sequence ID" value="MFC0214628.1"/>
    <property type="molecule type" value="Genomic_DNA"/>
</dbReference>
<dbReference type="PRINTS" id="PR01035">
    <property type="entry name" value="TCRTETA"/>
</dbReference>
<evidence type="ECO:0000313" key="11">
    <source>
        <dbReference type="Proteomes" id="UP001589776"/>
    </source>
</evidence>
<feature type="transmembrane region" description="Helical" evidence="8">
    <location>
        <begin position="275"/>
        <end position="295"/>
    </location>
</feature>
<feature type="transmembrane region" description="Helical" evidence="8">
    <location>
        <begin position="167"/>
        <end position="184"/>
    </location>
</feature>
<feature type="compositionally biased region" description="Basic and acidic residues" evidence="7">
    <location>
        <begin position="1"/>
        <end position="10"/>
    </location>
</feature>
<feature type="transmembrane region" description="Helical" evidence="8">
    <location>
        <begin position="307"/>
        <end position="325"/>
    </location>
</feature>
<name>A0ABV6DPQ7_9BACL</name>
<dbReference type="RefSeq" id="WP_377472023.1">
    <property type="nucleotide sequence ID" value="NZ_JBHLWN010000076.1"/>
</dbReference>
<feature type="transmembrane region" description="Helical" evidence="8">
    <location>
        <begin position="395"/>
        <end position="414"/>
    </location>
</feature>
<dbReference type="Pfam" id="PF07690">
    <property type="entry name" value="MFS_1"/>
    <property type="match status" value="1"/>
</dbReference>
<proteinExistence type="predicted"/>
<dbReference type="InterPro" id="IPR001958">
    <property type="entry name" value="Tet-R_TetA/multi-R_MdtG-like"/>
</dbReference>
<dbReference type="SUPFAM" id="SSF103473">
    <property type="entry name" value="MFS general substrate transporter"/>
    <property type="match status" value="1"/>
</dbReference>
<dbReference type="Proteomes" id="UP001589776">
    <property type="component" value="Unassembled WGS sequence"/>
</dbReference>
<dbReference type="PANTHER" id="PTHR43414">
    <property type="entry name" value="MULTIDRUG RESISTANCE PROTEIN MDTG"/>
    <property type="match status" value="1"/>
</dbReference>
<evidence type="ECO:0000256" key="4">
    <source>
        <dbReference type="ARBA" id="ARBA00022692"/>
    </source>
</evidence>
<feature type="transmembrane region" description="Helical" evidence="8">
    <location>
        <begin position="101"/>
        <end position="121"/>
    </location>
</feature>
<evidence type="ECO:0000256" key="6">
    <source>
        <dbReference type="ARBA" id="ARBA00023136"/>
    </source>
</evidence>
<keyword evidence="6 8" id="KW-0472">Membrane</keyword>
<evidence type="ECO:0000256" key="8">
    <source>
        <dbReference type="SAM" id="Phobius"/>
    </source>
</evidence>
<sequence length="428" mass="45696">MEVQSREHTNPGHATAAVRPEPAPQEWKRTMWLLWICLFLTSAGITMVVPFLAIYVQELGVTDVKEAAVWASVIFAVNHVVIALMSPFWGKISDRYGQKRLIVLSGIAMGLVMAAMGFALIPLHLLALRIVFGLANAVFPAAQTMLSIQTPKEHIGHAVGTVQTGNMLGQLLGPLIGGVLAEAFGMRSSFFITGACLTAAALLVLILCREQRVAGSGATVRKSAAPVTFKRMISESPVLLQLMLCGFLMSASLQSISPILPLYLKMLNVTEQLSLISGLMFAAQGLGMMIASPVLGRLGDRIGHGRILIASVIVMGILHVPQALIQDPWSLLVARFLTGISIGGLITSVMSLMRHLTPLELQGTAQGYNSSFNSVGNVSGALLGGLLVSQVGIAAVFYLLTALFLIYTLVLLRYRPALRCDAPLASTS</sequence>
<dbReference type="InterPro" id="IPR036259">
    <property type="entry name" value="MFS_trans_sf"/>
</dbReference>
<organism evidence="10 11">
    <name type="scientific">Paenibacillus chartarius</name>
    <dbReference type="NCBI Taxonomy" id="747481"/>
    <lineage>
        <taxon>Bacteria</taxon>
        <taxon>Bacillati</taxon>
        <taxon>Bacillota</taxon>
        <taxon>Bacilli</taxon>
        <taxon>Bacillales</taxon>
        <taxon>Paenibacillaceae</taxon>
        <taxon>Paenibacillus</taxon>
    </lineage>
</organism>
<evidence type="ECO:0000256" key="3">
    <source>
        <dbReference type="ARBA" id="ARBA00022475"/>
    </source>
</evidence>
<evidence type="ECO:0000313" key="10">
    <source>
        <dbReference type="EMBL" id="MFC0214628.1"/>
    </source>
</evidence>
<accession>A0ABV6DPQ7</accession>
<keyword evidence="5 8" id="KW-1133">Transmembrane helix</keyword>